<dbReference type="GeneID" id="116548425"/>
<keyword evidence="5 11" id="KW-0999">Mitochondrion inner membrane</keyword>
<dbReference type="GO" id="GO:0005743">
    <property type="term" value="C:mitochondrial inner membrane"/>
    <property type="evidence" value="ECO:0007669"/>
    <property type="project" value="UniProtKB-SubCell"/>
</dbReference>
<keyword evidence="9 11" id="KW-0496">Mitochondrion</keyword>
<evidence type="ECO:0000256" key="10">
    <source>
        <dbReference type="ARBA" id="ARBA00023136"/>
    </source>
</evidence>
<keyword evidence="7 11" id="KW-0809">Transit peptide</keyword>
<evidence type="ECO:0000256" key="7">
    <source>
        <dbReference type="ARBA" id="ARBA00022946"/>
    </source>
</evidence>
<dbReference type="AlphaFoldDB" id="A0A6J3HJB1"/>
<keyword evidence="10 11" id="KW-0472">Membrane</keyword>
<dbReference type="GO" id="GO:0045277">
    <property type="term" value="C:respiratory chain complex IV"/>
    <property type="evidence" value="ECO:0007669"/>
    <property type="project" value="UniProtKB-UniRule"/>
</dbReference>
<comment type="subunit">
    <text evidence="11">Component of the cytochrome c oxidase (complex IV, CIV), a multisubunit enzyme composed of 14 subunits. The complex is composed of a catalytic core of 3 subunits MT-CO1, MT-CO2 and MT-CO3, encoded in the mitochondrial DNA, and 11 supernumerary subunits COX4I, COX5A, COX5B, COX6A, COX6B, COX6C, COX7A, COX7B, COX7C, COX8 and NDUFA4, which are encoded in the nuclear genome. The complex exists as a monomer or a dimer and forms supercomplexes (SCs) in the inner mitochondrial membrane with NADH-ubiquinone oxidoreductase (complex I, CI) and ubiquinol-cytochrome c oxidoreductase (cytochrome b-c1 complex, complex III, CIII), resulting in different assemblies (supercomplex SCI(1)III(2)IV(1) and megacomplex MCI(2)III(2)IV(2)).</text>
</comment>
<evidence type="ECO:0000256" key="8">
    <source>
        <dbReference type="ARBA" id="ARBA00022989"/>
    </source>
</evidence>
<evidence type="ECO:0000256" key="11">
    <source>
        <dbReference type="RuleBase" id="RU368101"/>
    </source>
</evidence>
<dbReference type="GO" id="GO:0006123">
    <property type="term" value="P:mitochondrial electron transport, cytochrome c to oxygen"/>
    <property type="evidence" value="ECO:0007669"/>
    <property type="project" value="UniProtKB-UniRule"/>
</dbReference>
<gene>
    <name evidence="13" type="primary">LOC116548425</name>
</gene>
<evidence type="ECO:0000256" key="3">
    <source>
        <dbReference type="ARBA" id="ARBA00010117"/>
    </source>
</evidence>
<dbReference type="FunFam" id="4.10.81.10:FF:000001">
    <property type="entry name" value="Cytochrome c oxidase subunit 8B, mitochondrial"/>
    <property type="match status" value="1"/>
</dbReference>
<dbReference type="Proteomes" id="UP000504640">
    <property type="component" value="Unplaced"/>
</dbReference>
<sequence>LPDLGLRLAAVCGALRTFTSVLTPLLLRGLTGSARRLPVPHARVHSLPPEQKLGVLELAIGLTSCMVTFLLPAGWILLYLESYKKQG</sequence>
<evidence type="ECO:0000313" key="13">
    <source>
        <dbReference type="RefSeq" id="XP_032129779.1"/>
    </source>
</evidence>
<keyword evidence="12" id="KW-1185">Reference proteome</keyword>
<dbReference type="PANTHER" id="PTHR16717:SF1">
    <property type="entry name" value="CYTOCHROME C OXIDASE SUBUNIT 8A, MITOCHONDRIAL"/>
    <property type="match status" value="1"/>
</dbReference>
<evidence type="ECO:0000256" key="4">
    <source>
        <dbReference type="ARBA" id="ARBA00022692"/>
    </source>
</evidence>
<evidence type="ECO:0000256" key="6">
    <source>
        <dbReference type="ARBA" id="ARBA00022843"/>
    </source>
</evidence>
<name>A0A6J3HJB1_SAPAP</name>
<feature type="transmembrane region" description="Helical" evidence="11">
    <location>
        <begin position="58"/>
        <end position="80"/>
    </location>
</feature>
<dbReference type="InterPro" id="IPR036548">
    <property type="entry name" value="Cyt_c_oxidase_su8_sf"/>
</dbReference>
<dbReference type="Pfam" id="PF02285">
    <property type="entry name" value="COX8"/>
    <property type="match status" value="1"/>
</dbReference>
<evidence type="ECO:0000256" key="5">
    <source>
        <dbReference type="ARBA" id="ARBA00022792"/>
    </source>
</evidence>
<comment type="function">
    <text evidence="11">Component of the cytochrome c oxidase, the last enzyme in the mitochondrial electron transport chain which drives oxidative phosphorylation. The respiratory chain contains 3 multisubunit complexes succinate dehydrogenase (complex II, CII), ubiquinol-cytochrome c oxidoreductase (cytochrome b-c1 complex, complex III, CIII) and cytochrome c oxidase (complex IV, CIV), that cooperate to transfer electrons derived from NADH and succinate to molecular oxygen, creating an electrochemical gradient over the inner membrane that drives transmembrane transport and the ATP synthase. Cytochrome c oxidase is the component of the respiratory chain that catalyzes the reduction of oxygen to water. Electrons originating from reduced cytochrome c in the intermembrane space (IMS) are transferred via the dinuclear copper A center (CU(A)) of subunit 2 and heme A of subunit 1 to the active site in subunit 1, a binuclear center (BNC) formed by heme A3 and copper B (CU(B)). The BNC reduces molecular oxygen to 2 water molecules using 4 electrons from cytochrome c in the IMS and 4 protons from the mitochondrial matrix.</text>
</comment>
<dbReference type="PANTHER" id="PTHR16717">
    <property type="entry name" value="CYTOCHROME C OXIDASE POLYPEPTIDE VIII"/>
    <property type="match status" value="1"/>
</dbReference>
<keyword evidence="6" id="KW-0832">Ubl conjugation</keyword>
<accession>A0A6J3HJB1</accession>
<feature type="non-terminal residue" evidence="13">
    <location>
        <position position="1"/>
    </location>
</feature>
<keyword evidence="4 11" id="KW-0812">Transmembrane</keyword>
<evidence type="ECO:0000256" key="9">
    <source>
        <dbReference type="ARBA" id="ARBA00023128"/>
    </source>
</evidence>
<keyword evidence="8 11" id="KW-1133">Transmembrane helix</keyword>
<organism evidence="12 13">
    <name type="scientific">Sapajus apella</name>
    <name type="common">Brown-capped capuchin</name>
    <name type="synonym">Cebus apella</name>
    <dbReference type="NCBI Taxonomy" id="9515"/>
    <lineage>
        <taxon>Eukaryota</taxon>
        <taxon>Metazoa</taxon>
        <taxon>Chordata</taxon>
        <taxon>Craniata</taxon>
        <taxon>Vertebrata</taxon>
        <taxon>Euteleostomi</taxon>
        <taxon>Mammalia</taxon>
        <taxon>Eutheria</taxon>
        <taxon>Euarchontoglires</taxon>
        <taxon>Primates</taxon>
        <taxon>Haplorrhini</taxon>
        <taxon>Platyrrhini</taxon>
        <taxon>Cebidae</taxon>
        <taxon>Cebinae</taxon>
        <taxon>Sapajus</taxon>
    </lineage>
</organism>
<comment type="subcellular location">
    <subcellularLocation>
        <location evidence="1 11">Mitochondrion inner membrane</location>
        <topology evidence="1 11">Single-pass membrane protein</topology>
    </subcellularLocation>
</comment>
<evidence type="ECO:0000256" key="2">
    <source>
        <dbReference type="ARBA" id="ARBA00004673"/>
    </source>
</evidence>
<dbReference type="UniPathway" id="UPA00705"/>
<evidence type="ECO:0000256" key="1">
    <source>
        <dbReference type="ARBA" id="ARBA00004434"/>
    </source>
</evidence>
<dbReference type="RefSeq" id="XP_032129779.1">
    <property type="nucleotide sequence ID" value="XM_032273888.1"/>
</dbReference>
<protein>
    <recommendedName>
        <fullName evidence="11">Cytochrome c oxidase subunit 8</fullName>
    </recommendedName>
    <alternativeName>
        <fullName evidence="11">Cytochrome c oxidase polypeptide VIII</fullName>
    </alternativeName>
</protein>
<reference evidence="13" key="1">
    <citation type="submission" date="2025-08" db="UniProtKB">
        <authorList>
            <consortium name="RefSeq"/>
        </authorList>
    </citation>
    <scope>IDENTIFICATION</scope>
    <source>
        <tissue evidence="13">Blood</tissue>
    </source>
</reference>
<dbReference type="InterPro" id="IPR003205">
    <property type="entry name" value="Cyt_c_oxidase_su8"/>
</dbReference>
<comment type="similarity">
    <text evidence="3 11">Belongs to the cytochrome c oxidase VIII family.</text>
</comment>
<dbReference type="SUPFAM" id="SSF81431">
    <property type="entry name" value="Mitochondrial cytochrome c oxidase subunit VIIIb (aka IX)"/>
    <property type="match status" value="1"/>
</dbReference>
<dbReference type="Gene3D" id="4.10.81.10">
    <property type="entry name" value="Cytochrome c oxidase, subunit 8"/>
    <property type="match status" value="1"/>
</dbReference>
<evidence type="ECO:0000313" key="12">
    <source>
        <dbReference type="Proteomes" id="UP000504640"/>
    </source>
</evidence>
<comment type="pathway">
    <text evidence="2 11">Energy metabolism; oxidative phosphorylation.</text>
</comment>
<proteinExistence type="inferred from homology"/>